<evidence type="ECO:0000256" key="6">
    <source>
        <dbReference type="PROSITE-ProRule" id="PRU00094"/>
    </source>
</evidence>
<accession>A0A2A9NZ44</accession>
<evidence type="ECO:0000313" key="9">
    <source>
        <dbReference type="EMBL" id="PFH53162.1"/>
    </source>
</evidence>
<evidence type="ECO:0000256" key="5">
    <source>
        <dbReference type="ARBA" id="ARBA00023163"/>
    </source>
</evidence>
<proteinExistence type="predicted"/>
<feature type="compositionally biased region" description="Low complexity" evidence="7">
    <location>
        <begin position="79"/>
        <end position="88"/>
    </location>
</feature>
<feature type="compositionally biased region" description="Polar residues" evidence="7">
    <location>
        <begin position="389"/>
        <end position="398"/>
    </location>
</feature>
<dbReference type="InterPro" id="IPR013088">
    <property type="entry name" value="Znf_NHR/GATA"/>
</dbReference>
<feature type="compositionally biased region" description="Pro residues" evidence="7">
    <location>
        <begin position="375"/>
        <end position="384"/>
    </location>
</feature>
<organism evidence="9 10">
    <name type="scientific">Amanita thiersii Skay4041</name>
    <dbReference type="NCBI Taxonomy" id="703135"/>
    <lineage>
        <taxon>Eukaryota</taxon>
        <taxon>Fungi</taxon>
        <taxon>Dikarya</taxon>
        <taxon>Basidiomycota</taxon>
        <taxon>Agaricomycotina</taxon>
        <taxon>Agaricomycetes</taxon>
        <taxon>Agaricomycetidae</taxon>
        <taxon>Agaricales</taxon>
        <taxon>Pluteineae</taxon>
        <taxon>Amanitaceae</taxon>
        <taxon>Amanita</taxon>
    </lineage>
</organism>
<evidence type="ECO:0000256" key="7">
    <source>
        <dbReference type="SAM" id="MobiDB-lite"/>
    </source>
</evidence>
<feature type="compositionally biased region" description="Low complexity" evidence="7">
    <location>
        <begin position="23"/>
        <end position="46"/>
    </location>
</feature>
<dbReference type="PANTHER" id="PTHR47172:SF24">
    <property type="entry name" value="GATA ZINC FINGER DOMAIN-CONTAINING PROTEIN 14-RELATED"/>
    <property type="match status" value="1"/>
</dbReference>
<feature type="compositionally biased region" description="Low complexity" evidence="7">
    <location>
        <begin position="1"/>
        <end position="16"/>
    </location>
</feature>
<keyword evidence="10" id="KW-1185">Reference proteome</keyword>
<dbReference type="EMBL" id="KZ301975">
    <property type="protein sequence ID" value="PFH53162.1"/>
    <property type="molecule type" value="Genomic_DNA"/>
</dbReference>
<evidence type="ECO:0000256" key="3">
    <source>
        <dbReference type="ARBA" id="ARBA00022833"/>
    </source>
</evidence>
<dbReference type="PROSITE" id="PS50114">
    <property type="entry name" value="GATA_ZN_FINGER_2"/>
    <property type="match status" value="1"/>
</dbReference>
<dbReference type="Proteomes" id="UP000242287">
    <property type="component" value="Unassembled WGS sequence"/>
</dbReference>
<dbReference type="CDD" id="cd00202">
    <property type="entry name" value="ZnF_GATA"/>
    <property type="match status" value="1"/>
</dbReference>
<feature type="domain" description="GATA-type" evidence="8">
    <location>
        <begin position="274"/>
        <end position="309"/>
    </location>
</feature>
<dbReference type="InterPro" id="IPR000679">
    <property type="entry name" value="Znf_GATA"/>
</dbReference>
<dbReference type="GO" id="GO:0008270">
    <property type="term" value="F:zinc ion binding"/>
    <property type="evidence" value="ECO:0007669"/>
    <property type="project" value="UniProtKB-KW"/>
</dbReference>
<dbReference type="PANTHER" id="PTHR47172">
    <property type="entry name" value="OS01G0976800 PROTEIN"/>
    <property type="match status" value="1"/>
</dbReference>
<feature type="non-terminal residue" evidence="9">
    <location>
        <position position="398"/>
    </location>
</feature>
<keyword evidence="4" id="KW-0805">Transcription regulation</keyword>
<reference evidence="9 10" key="1">
    <citation type="submission" date="2014-02" db="EMBL/GenBank/DDBJ databases">
        <title>Transposable element dynamics among asymbiotic and ectomycorrhizal Amanita fungi.</title>
        <authorList>
            <consortium name="DOE Joint Genome Institute"/>
            <person name="Hess J."/>
            <person name="Skrede I."/>
            <person name="Wolfe B."/>
            <person name="LaButti K."/>
            <person name="Ohm R.A."/>
            <person name="Grigoriev I.V."/>
            <person name="Pringle A."/>
        </authorList>
    </citation>
    <scope>NUCLEOTIDE SEQUENCE [LARGE SCALE GENOMIC DNA]</scope>
    <source>
        <strain evidence="9 10">SKay4041</strain>
    </source>
</reference>
<dbReference type="AlphaFoldDB" id="A0A2A9NZ44"/>
<keyword evidence="1" id="KW-0479">Metal-binding</keyword>
<dbReference type="Gene3D" id="3.30.50.10">
    <property type="entry name" value="Erythroid Transcription Factor GATA-1, subunit A"/>
    <property type="match status" value="1"/>
</dbReference>
<dbReference type="SUPFAM" id="SSF57716">
    <property type="entry name" value="Glucocorticoid receptor-like (DNA-binding domain)"/>
    <property type="match status" value="1"/>
</dbReference>
<dbReference type="OrthoDB" id="2162994at2759"/>
<evidence type="ECO:0000313" key="10">
    <source>
        <dbReference type="Proteomes" id="UP000242287"/>
    </source>
</evidence>
<dbReference type="SMART" id="SM00401">
    <property type="entry name" value="ZnF_GATA"/>
    <property type="match status" value="1"/>
</dbReference>
<evidence type="ECO:0000256" key="1">
    <source>
        <dbReference type="ARBA" id="ARBA00022723"/>
    </source>
</evidence>
<dbReference type="PROSITE" id="PS00344">
    <property type="entry name" value="GATA_ZN_FINGER_1"/>
    <property type="match status" value="1"/>
</dbReference>
<feature type="region of interest" description="Disordered" evidence="7">
    <location>
        <begin position="75"/>
        <end position="94"/>
    </location>
</feature>
<keyword evidence="2 6" id="KW-0863">Zinc-finger</keyword>
<evidence type="ECO:0000256" key="4">
    <source>
        <dbReference type="ARBA" id="ARBA00023015"/>
    </source>
</evidence>
<sequence>MHPQQPQQQQQQQRQQPLPPQQQPQQHQQQQPQQHQHQSQHQHQQPHPAPPPAAHHVAMHTLAHHPQQVTHLAPATPVQHHQPQQSQQAFSRSTAIIPTNVETRDTYVTNEQERIQPARDGIMDEVVKHCTTLYTFANRFVQPTMPHTQPSATDLAEMSRLAVQVVQMLEEWKRNNVLEVDRVKLDSSTGFVSTDDARPPKRPWEDMAKEGVQDESEAGPPSEYNAAAAAPDKSAQSTAEQDMELIRTKRATSAAGGSGPSGQPKSKYRKRSRATPPGKCHSCNIRETPEWRRGPDGARTLCNACGLHYAKLMRKKDKSGNGGSEQISLEALRASARSGDLEKNRKGSRTQQSSEISAPMEGVKQTSHQQQQQQPAPPPPPPPQQHHQGSFQVVSMDP</sequence>
<feature type="region of interest" description="Disordered" evidence="7">
    <location>
        <begin position="210"/>
        <end position="296"/>
    </location>
</feature>
<feature type="region of interest" description="Disordered" evidence="7">
    <location>
        <begin position="1"/>
        <end position="55"/>
    </location>
</feature>
<evidence type="ECO:0000256" key="2">
    <source>
        <dbReference type="ARBA" id="ARBA00022771"/>
    </source>
</evidence>
<feature type="region of interest" description="Disordered" evidence="7">
    <location>
        <begin position="314"/>
        <end position="398"/>
    </location>
</feature>
<protein>
    <recommendedName>
        <fullName evidence="8">GATA-type domain-containing protein</fullName>
    </recommendedName>
</protein>
<dbReference type="STRING" id="703135.A0A2A9NZ44"/>
<evidence type="ECO:0000259" key="8">
    <source>
        <dbReference type="PROSITE" id="PS50114"/>
    </source>
</evidence>
<name>A0A2A9NZ44_9AGAR</name>
<feature type="compositionally biased region" description="Basic and acidic residues" evidence="7">
    <location>
        <begin position="287"/>
        <end position="296"/>
    </location>
</feature>
<dbReference type="Pfam" id="PF00320">
    <property type="entry name" value="GATA"/>
    <property type="match status" value="1"/>
</dbReference>
<dbReference type="GO" id="GO:0006355">
    <property type="term" value="P:regulation of DNA-templated transcription"/>
    <property type="evidence" value="ECO:0007669"/>
    <property type="project" value="InterPro"/>
</dbReference>
<gene>
    <name evidence="9" type="ORF">AMATHDRAFT_55623</name>
</gene>
<dbReference type="GO" id="GO:0043565">
    <property type="term" value="F:sequence-specific DNA binding"/>
    <property type="evidence" value="ECO:0007669"/>
    <property type="project" value="InterPro"/>
</dbReference>
<keyword evidence="5" id="KW-0804">Transcription</keyword>
<keyword evidence="3" id="KW-0862">Zinc</keyword>